<dbReference type="NCBIfam" id="TIGR02937">
    <property type="entry name" value="sigma70-ECF"/>
    <property type="match status" value="1"/>
</dbReference>
<dbReference type="Gene3D" id="1.10.10.10">
    <property type="entry name" value="Winged helix-like DNA-binding domain superfamily/Winged helix DNA-binding domain"/>
    <property type="match status" value="1"/>
</dbReference>
<dbReference type="SUPFAM" id="SSF88946">
    <property type="entry name" value="Sigma2 domain of RNA polymerase sigma factors"/>
    <property type="match status" value="1"/>
</dbReference>
<dbReference type="InterPro" id="IPR013249">
    <property type="entry name" value="RNA_pol_sigma70_r4_t2"/>
</dbReference>
<dbReference type="Gene3D" id="1.10.1740.10">
    <property type="match status" value="1"/>
</dbReference>
<evidence type="ECO:0000256" key="4">
    <source>
        <dbReference type="ARBA" id="ARBA00023163"/>
    </source>
</evidence>
<evidence type="ECO:0000259" key="5">
    <source>
        <dbReference type="Pfam" id="PF04542"/>
    </source>
</evidence>
<keyword evidence="3" id="KW-0731">Sigma factor</keyword>
<dbReference type="EMBL" id="JALEMU010000052">
    <property type="protein sequence ID" value="MCI5755292.1"/>
    <property type="molecule type" value="Genomic_DNA"/>
</dbReference>
<dbReference type="InterPro" id="IPR007627">
    <property type="entry name" value="RNA_pol_sigma70_r2"/>
</dbReference>
<organism evidence="7 8">
    <name type="scientific">Candidatus Colimorpha enterica</name>
    <dbReference type="NCBI Taxonomy" id="3083063"/>
    <lineage>
        <taxon>Bacteria</taxon>
        <taxon>Pseudomonadati</taxon>
        <taxon>Bacteroidota</taxon>
        <taxon>Bacteroidia</taxon>
        <taxon>Bacteroidales</taxon>
        <taxon>Candidatus Colimorpha</taxon>
    </lineage>
</organism>
<dbReference type="InterPro" id="IPR013325">
    <property type="entry name" value="RNA_pol_sigma_r2"/>
</dbReference>
<evidence type="ECO:0000313" key="7">
    <source>
        <dbReference type="EMBL" id="MCI5755292.1"/>
    </source>
</evidence>
<dbReference type="GO" id="GO:0016987">
    <property type="term" value="F:sigma factor activity"/>
    <property type="evidence" value="ECO:0007669"/>
    <property type="project" value="UniProtKB-KW"/>
</dbReference>
<dbReference type="Proteomes" id="UP001139365">
    <property type="component" value="Unassembled WGS sequence"/>
</dbReference>
<evidence type="ECO:0000256" key="1">
    <source>
        <dbReference type="ARBA" id="ARBA00010641"/>
    </source>
</evidence>
<dbReference type="InterPro" id="IPR039425">
    <property type="entry name" value="RNA_pol_sigma-70-like"/>
</dbReference>
<dbReference type="GO" id="GO:0006352">
    <property type="term" value="P:DNA-templated transcription initiation"/>
    <property type="evidence" value="ECO:0007669"/>
    <property type="project" value="InterPro"/>
</dbReference>
<protein>
    <submittedName>
        <fullName evidence="7">RNA polymerase sigma factor</fullName>
    </submittedName>
</protein>
<dbReference type="InterPro" id="IPR014284">
    <property type="entry name" value="RNA_pol_sigma-70_dom"/>
</dbReference>
<dbReference type="InterPro" id="IPR013324">
    <property type="entry name" value="RNA_pol_sigma_r3/r4-like"/>
</dbReference>
<comment type="caution">
    <text evidence="7">The sequence shown here is derived from an EMBL/GenBank/DDBJ whole genome shotgun (WGS) entry which is preliminary data.</text>
</comment>
<dbReference type="Pfam" id="PF04542">
    <property type="entry name" value="Sigma70_r2"/>
    <property type="match status" value="1"/>
</dbReference>
<dbReference type="AlphaFoldDB" id="A0AAE3FFW5"/>
<feature type="domain" description="RNA polymerase sigma-70 region 2" evidence="5">
    <location>
        <begin position="22"/>
        <end position="89"/>
    </location>
</feature>
<gene>
    <name evidence="7" type="ORF">MR241_03235</name>
</gene>
<proteinExistence type="inferred from homology"/>
<evidence type="ECO:0000256" key="2">
    <source>
        <dbReference type="ARBA" id="ARBA00023015"/>
    </source>
</evidence>
<feature type="domain" description="RNA polymerase sigma factor 70 region 4 type 2" evidence="6">
    <location>
        <begin position="118"/>
        <end position="169"/>
    </location>
</feature>
<evidence type="ECO:0000256" key="3">
    <source>
        <dbReference type="ARBA" id="ARBA00023082"/>
    </source>
</evidence>
<evidence type="ECO:0000313" key="8">
    <source>
        <dbReference type="Proteomes" id="UP001139365"/>
    </source>
</evidence>
<dbReference type="SUPFAM" id="SSF88659">
    <property type="entry name" value="Sigma3 and sigma4 domains of RNA polymerase sigma factors"/>
    <property type="match status" value="1"/>
</dbReference>
<sequence length="179" mass="20064">MDNGESSLRRYMGGDNEAFGEIVETYYRGLVMFAMRYVGDEPEAENIASDALFELMIKPERYKFRSSLKTYLFAIARNKAVGFLRKAHRTVGLPDITGLESDEPTPEETAIDEDEKKRLREAVDLLPRDMREAVGLVICGGMSYRDAAAVMGVGTKRVDNLVSRAKKRLKTELSGGDKE</sequence>
<dbReference type="GO" id="GO:0003677">
    <property type="term" value="F:DNA binding"/>
    <property type="evidence" value="ECO:0007669"/>
    <property type="project" value="InterPro"/>
</dbReference>
<reference evidence="7 8" key="1">
    <citation type="submission" date="2022-03" db="EMBL/GenBank/DDBJ databases">
        <title>Metagenome-assembled genomes from swine fecal metagenomes.</title>
        <authorList>
            <person name="Holman D.B."/>
            <person name="Kommadath A."/>
        </authorList>
    </citation>
    <scope>NUCLEOTIDE SEQUENCE [LARGE SCALE GENOMIC DNA]</scope>
    <source>
        <strain evidence="7">SUG147</strain>
    </source>
</reference>
<dbReference type="PANTHER" id="PTHR43133">
    <property type="entry name" value="RNA POLYMERASE ECF-TYPE SIGMA FACTO"/>
    <property type="match status" value="1"/>
</dbReference>
<evidence type="ECO:0000259" key="6">
    <source>
        <dbReference type="Pfam" id="PF08281"/>
    </source>
</evidence>
<dbReference type="Pfam" id="PF08281">
    <property type="entry name" value="Sigma70_r4_2"/>
    <property type="match status" value="1"/>
</dbReference>
<dbReference type="InterPro" id="IPR036388">
    <property type="entry name" value="WH-like_DNA-bd_sf"/>
</dbReference>
<name>A0AAE3FFW5_9BACT</name>
<comment type="similarity">
    <text evidence="1">Belongs to the sigma-70 factor family. ECF subfamily.</text>
</comment>
<keyword evidence="2" id="KW-0805">Transcription regulation</keyword>
<dbReference type="PANTHER" id="PTHR43133:SF46">
    <property type="entry name" value="RNA POLYMERASE SIGMA-70 FACTOR ECF SUBFAMILY"/>
    <property type="match status" value="1"/>
</dbReference>
<accession>A0AAE3FFW5</accession>
<keyword evidence="4" id="KW-0804">Transcription</keyword>